<dbReference type="RefSeq" id="WP_066787861.1">
    <property type="nucleotide sequence ID" value="NZ_CP014806.1"/>
</dbReference>
<dbReference type="NCBIfam" id="NF041646">
    <property type="entry name" value="VC0807_fam"/>
    <property type="match status" value="1"/>
</dbReference>
<keyword evidence="1" id="KW-0812">Transmembrane</keyword>
<keyword evidence="3" id="KW-1185">Reference proteome</keyword>
<dbReference type="KEGG" id="rst:ATY39_07205"/>
<dbReference type="Proteomes" id="UP000076021">
    <property type="component" value="Chromosome"/>
</dbReference>
<evidence type="ECO:0000256" key="1">
    <source>
        <dbReference type="SAM" id="Phobius"/>
    </source>
</evidence>
<name>A0A143HCW6_9BACL</name>
<evidence type="ECO:0000313" key="3">
    <source>
        <dbReference type="Proteomes" id="UP000076021"/>
    </source>
</evidence>
<feature type="transmembrane region" description="Helical" evidence="1">
    <location>
        <begin position="12"/>
        <end position="31"/>
    </location>
</feature>
<feature type="transmembrane region" description="Helical" evidence="1">
    <location>
        <begin position="187"/>
        <end position="209"/>
    </location>
</feature>
<organism evidence="2 3">
    <name type="scientific">Rummeliibacillus stabekisii</name>
    <dbReference type="NCBI Taxonomy" id="241244"/>
    <lineage>
        <taxon>Bacteria</taxon>
        <taxon>Bacillati</taxon>
        <taxon>Bacillota</taxon>
        <taxon>Bacilli</taxon>
        <taxon>Bacillales</taxon>
        <taxon>Caryophanaceae</taxon>
        <taxon>Rummeliibacillus</taxon>
    </lineage>
</organism>
<reference evidence="2 3" key="1">
    <citation type="journal article" date="2016" name="Genome Announc.">
        <title>Whole-Genome Sequence of Rummeliibacillus stabekisii Strain PP9 Isolated from Antarctic Soil.</title>
        <authorList>
            <person name="da Mota F.F."/>
            <person name="Vollu R.E."/>
            <person name="Jurelevicius D."/>
            <person name="Seldin L."/>
        </authorList>
    </citation>
    <scope>NUCLEOTIDE SEQUENCE [LARGE SCALE GENOMIC DNA]</scope>
    <source>
        <strain evidence="2 3">PP9</strain>
    </source>
</reference>
<evidence type="ECO:0000313" key="2">
    <source>
        <dbReference type="EMBL" id="AMW99269.1"/>
    </source>
</evidence>
<feature type="transmembrane region" description="Helical" evidence="1">
    <location>
        <begin position="37"/>
        <end position="56"/>
    </location>
</feature>
<feature type="transmembrane region" description="Helical" evidence="1">
    <location>
        <begin position="144"/>
        <end position="167"/>
    </location>
</feature>
<accession>A0A143HCW6</accession>
<keyword evidence="1" id="KW-1133">Transmembrane helix</keyword>
<dbReference type="STRING" id="241244.ATY39_07205"/>
<reference evidence="3" key="2">
    <citation type="submission" date="2016-03" db="EMBL/GenBank/DDBJ databases">
        <authorList>
            <person name="Ploux O."/>
        </authorList>
    </citation>
    <scope>NUCLEOTIDE SEQUENCE [LARGE SCALE GENOMIC DNA]</scope>
    <source>
        <strain evidence="3">PP9</strain>
    </source>
</reference>
<dbReference type="EMBL" id="CP014806">
    <property type="protein sequence ID" value="AMW99269.1"/>
    <property type="molecule type" value="Genomic_DNA"/>
</dbReference>
<gene>
    <name evidence="2" type="ORF">ATY39_07205</name>
</gene>
<protein>
    <submittedName>
        <fullName evidence="2">Uncharacterized protein</fullName>
    </submittedName>
</protein>
<keyword evidence="1" id="KW-0472">Membrane</keyword>
<sequence>MGKKQQSNKKSILMDLIFYAALPYFIWKFGREPFGDYIAMLITTIPGFVYTIYSFIIDKQFNFTGIFILGTLAIGTTVDLLSGSAEQMIWNGVYLSLFYSSLYFVLLVMKRPVSLYFAIDFVYLQGHERKASKTLFFQKGIFKWFQYIQVIYIIRGLFMSGLTVFLLKNYGLDGYGEMLVFKQIANWIFSGLIIGLFFYINIPVQNYIVKQENQLQNNNITREESNVVAE</sequence>
<dbReference type="AlphaFoldDB" id="A0A143HCW6"/>
<feature type="transmembrane region" description="Helical" evidence="1">
    <location>
        <begin position="63"/>
        <end position="82"/>
    </location>
</feature>
<proteinExistence type="predicted"/>